<sequence>MEVFDAGGRGNVEGAKYTRGKVLLSPPSPSPSPLPREEGGFLESSVGSVLIKKLPRDKDALVRFLPSLIRMSLGRGGRHVPIRLHQQNFISDGLLVELSRSEKLWRYLQTTGKIISLFLLLYFFICSLDLLSTSFPLIGGKYTRGLLQDVELLKNPIVGVMLGILATVIVQSSSTSTSIMVHMVASGVLTVHDAIPMVMGANIGTSITNTLVAMFQIQNENQFRMAFAGATVHDIFNWLCVITLLVVEVITGYLENLTGAIVRNIRVETSSGTQIKLLKTLTKPLTSLVVQIDKKVFKAWTSPTPDLAKYVNASTLLKHCNEQKQVSVVQNYTVVKNLTDANNVTSEYTILLNRTIQENVTSWKCGYLFHDTGLADAYVGVIMLIISILLLCSCLICIVKILHSMLQGSISRLIRRKINNDLPYVPWLTGYVAIICGAVLTFLVQSSSVFTSSLTPLVGLGIVSLDRMYPLTLGSNIGTTTTALIASLAVDPKSLHHSLQISLCHFFFNVTGVLLFYVVPFMRIPIPLAKMLGNTTARYRWFAVFYLVVMFLVAPLFVFALSMAGTIAFVVVMGPFLFLITVTIIINVIQRYRADWLPQKLQSWAFLPEFMRSLDPYDRLFTTYCCRCKSMRKDTQKATYENPAYSGSNSLAKEPASNGVALC</sequence>
<comment type="similarity">
    <text evidence="2">Belongs to the SLC34A transporter family.</text>
</comment>
<organism evidence="7">
    <name type="scientific">Cyprideis torosa</name>
    <dbReference type="NCBI Taxonomy" id="163714"/>
    <lineage>
        <taxon>Eukaryota</taxon>
        <taxon>Metazoa</taxon>
        <taxon>Ecdysozoa</taxon>
        <taxon>Arthropoda</taxon>
        <taxon>Crustacea</taxon>
        <taxon>Oligostraca</taxon>
        <taxon>Ostracoda</taxon>
        <taxon>Podocopa</taxon>
        <taxon>Podocopida</taxon>
        <taxon>Cytherocopina</taxon>
        <taxon>Cytheroidea</taxon>
        <taxon>Cytherideidae</taxon>
        <taxon>Cyprideis</taxon>
    </lineage>
</organism>
<dbReference type="GO" id="GO:0005436">
    <property type="term" value="F:sodium:phosphate symporter activity"/>
    <property type="evidence" value="ECO:0007669"/>
    <property type="project" value="InterPro"/>
</dbReference>
<keyword evidence="4" id="KW-0812">Transmembrane</keyword>
<name>A0A7R8W5X1_9CRUS</name>
<protein>
    <submittedName>
        <fullName evidence="7">Uncharacterized protein</fullName>
    </submittedName>
</protein>
<gene>
    <name evidence="7" type="ORF">CTOB1V02_LOCUS3472</name>
</gene>
<dbReference type="AlphaFoldDB" id="A0A7R8W5X1"/>
<accession>A0A7R8W5X1</accession>
<dbReference type="NCBIfam" id="TIGR01013">
    <property type="entry name" value="2a58"/>
    <property type="match status" value="1"/>
</dbReference>
<keyword evidence="3" id="KW-1003">Cell membrane</keyword>
<evidence type="ECO:0000256" key="2">
    <source>
        <dbReference type="ARBA" id="ARBA00005808"/>
    </source>
</evidence>
<keyword evidence="6" id="KW-0472">Membrane</keyword>
<comment type="subcellular location">
    <subcellularLocation>
        <location evidence="1">Apical cell membrane</location>
        <topology evidence="1">Multi-pass membrane protein</topology>
    </subcellularLocation>
</comment>
<dbReference type="Pfam" id="PF02690">
    <property type="entry name" value="Na_Pi_cotrans"/>
    <property type="match status" value="2"/>
</dbReference>
<evidence type="ECO:0000256" key="6">
    <source>
        <dbReference type="ARBA" id="ARBA00023136"/>
    </source>
</evidence>
<dbReference type="PANTHER" id="PTHR10010">
    <property type="entry name" value="SOLUTE CARRIER FAMILY 34 SODIUM PHOSPHATE , MEMBER 2-RELATED"/>
    <property type="match status" value="1"/>
</dbReference>
<keyword evidence="5" id="KW-1133">Transmembrane helix</keyword>
<dbReference type="EMBL" id="OB660594">
    <property type="protein sequence ID" value="CAD7225534.1"/>
    <property type="molecule type" value="Genomic_DNA"/>
</dbReference>
<evidence type="ECO:0000256" key="4">
    <source>
        <dbReference type="ARBA" id="ARBA00022692"/>
    </source>
</evidence>
<reference evidence="7" key="1">
    <citation type="submission" date="2020-11" db="EMBL/GenBank/DDBJ databases">
        <authorList>
            <person name="Tran Van P."/>
        </authorList>
    </citation>
    <scope>NUCLEOTIDE SEQUENCE</scope>
</reference>
<dbReference type="PANTHER" id="PTHR10010:SF46">
    <property type="entry name" value="SODIUM-DEPENDENT PHOSPHATE TRANSPORT PROTEIN 2B"/>
    <property type="match status" value="1"/>
</dbReference>
<evidence type="ECO:0000313" key="7">
    <source>
        <dbReference type="EMBL" id="CAD7225534.1"/>
    </source>
</evidence>
<proteinExistence type="inferred from homology"/>
<dbReference type="OrthoDB" id="76259at2759"/>
<dbReference type="GO" id="GO:0016324">
    <property type="term" value="C:apical plasma membrane"/>
    <property type="evidence" value="ECO:0007669"/>
    <property type="project" value="UniProtKB-SubCell"/>
</dbReference>
<evidence type="ECO:0000256" key="3">
    <source>
        <dbReference type="ARBA" id="ARBA00022475"/>
    </source>
</evidence>
<dbReference type="InterPro" id="IPR003841">
    <property type="entry name" value="Na/Pi_transpt"/>
</dbReference>
<evidence type="ECO:0000256" key="1">
    <source>
        <dbReference type="ARBA" id="ARBA00004424"/>
    </source>
</evidence>
<dbReference type="GO" id="GO:0044341">
    <property type="term" value="P:sodium-dependent phosphate transport"/>
    <property type="evidence" value="ECO:0007669"/>
    <property type="project" value="InterPro"/>
</dbReference>
<evidence type="ECO:0000256" key="5">
    <source>
        <dbReference type="ARBA" id="ARBA00022989"/>
    </source>
</evidence>